<dbReference type="OrthoDB" id="119302at2759"/>
<dbReference type="Pfam" id="PF04950">
    <property type="entry name" value="RIBIOP_C"/>
    <property type="match status" value="1"/>
</dbReference>
<dbReference type="AlphaFoldDB" id="A0A086JKQ4"/>
<dbReference type="VEuPathDB" id="ToxoDB:TGP89_265110"/>
<evidence type="ECO:0000313" key="6">
    <source>
        <dbReference type="Proteomes" id="UP000028828"/>
    </source>
</evidence>
<evidence type="ECO:0000259" key="3">
    <source>
        <dbReference type="SMART" id="SM00785"/>
    </source>
</evidence>
<dbReference type="InterPro" id="IPR039761">
    <property type="entry name" value="Bms1/Tsr1"/>
</dbReference>
<dbReference type="PANTHER" id="PTHR12858:SF1">
    <property type="entry name" value="PRE-RRNA-PROCESSING PROTEIN TSR1 HOMOLOG"/>
    <property type="match status" value="1"/>
</dbReference>
<evidence type="ECO:0000256" key="2">
    <source>
        <dbReference type="SAM" id="MobiDB-lite"/>
    </source>
</evidence>
<feature type="domain" description="AARP2CN" evidence="3">
    <location>
        <begin position="359"/>
        <end position="487"/>
    </location>
</feature>
<organism evidence="5 6">
    <name type="scientific">Toxoplasma gondii p89</name>
    <dbReference type="NCBI Taxonomy" id="943119"/>
    <lineage>
        <taxon>Eukaryota</taxon>
        <taxon>Sar</taxon>
        <taxon>Alveolata</taxon>
        <taxon>Apicomplexa</taxon>
        <taxon>Conoidasida</taxon>
        <taxon>Coccidia</taxon>
        <taxon>Eucoccidiorida</taxon>
        <taxon>Eimeriorina</taxon>
        <taxon>Sarcocystidae</taxon>
        <taxon>Toxoplasma</taxon>
    </lineage>
</organism>
<feature type="domain" description="Ribosome biogenesis protein BMS1/TSR1 C-terminal" evidence="4">
    <location>
        <begin position="685"/>
        <end position="1028"/>
    </location>
</feature>
<name>A0A086JKQ4_TOXGO</name>
<dbReference type="GO" id="GO:0005634">
    <property type="term" value="C:nucleus"/>
    <property type="evidence" value="ECO:0007669"/>
    <property type="project" value="InterPro"/>
</dbReference>
<dbReference type="InterPro" id="IPR007034">
    <property type="entry name" value="BMS1_TSR1_C"/>
</dbReference>
<feature type="region of interest" description="Disordered" evidence="2">
    <location>
        <begin position="605"/>
        <end position="641"/>
    </location>
</feature>
<comment type="caution">
    <text evidence="5">The sequence shown here is derived from an EMBL/GenBank/DDBJ whole genome shotgun (WGS) entry which is preliminary data.</text>
</comment>
<evidence type="ECO:0000259" key="4">
    <source>
        <dbReference type="SMART" id="SM01362"/>
    </source>
</evidence>
<dbReference type="SMART" id="SM00785">
    <property type="entry name" value="AARP2CN"/>
    <property type="match status" value="1"/>
</dbReference>
<dbReference type="Proteomes" id="UP000028828">
    <property type="component" value="Unassembled WGS sequence"/>
</dbReference>
<feature type="region of interest" description="Disordered" evidence="2">
    <location>
        <begin position="1"/>
        <end position="44"/>
    </location>
</feature>
<protein>
    <submittedName>
        <fullName evidence="5">Putative ribosome biogenesis protein</fullName>
    </submittedName>
</protein>
<dbReference type="Pfam" id="PF08142">
    <property type="entry name" value="AARP2CN"/>
    <property type="match status" value="1"/>
</dbReference>
<dbReference type="GO" id="GO:0000462">
    <property type="term" value="P:maturation of SSU-rRNA from tricistronic rRNA transcript (SSU-rRNA, 5.8S rRNA, LSU-rRNA)"/>
    <property type="evidence" value="ECO:0007669"/>
    <property type="project" value="TreeGrafter"/>
</dbReference>
<reference evidence="5 6" key="1">
    <citation type="submission" date="2014-03" db="EMBL/GenBank/DDBJ databases">
        <authorList>
            <person name="Sibley D."/>
            <person name="Venepally P."/>
            <person name="Karamycheva S."/>
            <person name="Hadjithomas M."/>
            <person name="Khan A."/>
            <person name="Brunk B."/>
            <person name="Roos D."/>
            <person name="Caler E."/>
            <person name="Lorenzi H."/>
        </authorList>
    </citation>
    <scope>NUCLEOTIDE SEQUENCE [LARGE SCALE GENOMIC DNA]</scope>
    <source>
        <strain evidence="6">p89</strain>
    </source>
</reference>
<dbReference type="PANTHER" id="PTHR12858">
    <property type="entry name" value="RIBOSOME BIOGENESIS PROTEIN"/>
    <property type="match status" value="1"/>
</dbReference>
<feature type="compositionally biased region" description="Acidic residues" evidence="2">
    <location>
        <begin position="605"/>
        <end position="621"/>
    </location>
</feature>
<feature type="region of interest" description="Disordered" evidence="2">
    <location>
        <begin position="415"/>
        <end position="444"/>
    </location>
</feature>
<dbReference type="GO" id="GO:0003924">
    <property type="term" value="F:GTPase activity"/>
    <property type="evidence" value="ECO:0007669"/>
    <property type="project" value="TreeGrafter"/>
</dbReference>
<accession>A0A086JKQ4</accession>
<dbReference type="SMART" id="SM01362">
    <property type="entry name" value="DUF663"/>
    <property type="match status" value="1"/>
</dbReference>
<dbReference type="GO" id="GO:0030688">
    <property type="term" value="C:preribosome, small subunit precursor"/>
    <property type="evidence" value="ECO:0007669"/>
    <property type="project" value="TreeGrafter"/>
</dbReference>
<comment type="similarity">
    <text evidence="1">Belongs to the TRAFAC class translation factor GTPase superfamily. Bms1-like GTPase family. TSR1 subfamily.</text>
</comment>
<dbReference type="InterPro" id="IPR012948">
    <property type="entry name" value="AARP2CN"/>
</dbReference>
<dbReference type="GO" id="GO:0034511">
    <property type="term" value="F:U3 snoRNA binding"/>
    <property type="evidence" value="ECO:0007669"/>
    <property type="project" value="TreeGrafter"/>
</dbReference>
<dbReference type="GO" id="GO:0005525">
    <property type="term" value="F:GTP binding"/>
    <property type="evidence" value="ECO:0007669"/>
    <property type="project" value="TreeGrafter"/>
</dbReference>
<dbReference type="EMBL" id="AEYI02001830">
    <property type="protein sequence ID" value="KFG32722.1"/>
    <property type="molecule type" value="Genomic_DNA"/>
</dbReference>
<evidence type="ECO:0000256" key="1">
    <source>
        <dbReference type="ARBA" id="ARBA00038288"/>
    </source>
</evidence>
<gene>
    <name evidence="5" type="ORF">TGP89_265110</name>
</gene>
<dbReference type="GO" id="GO:0000479">
    <property type="term" value="P:endonucleolytic cleavage of tricistronic rRNA transcript (SSU-rRNA, 5.8S rRNA, LSU-rRNA)"/>
    <property type="evidence" value="ECO:0007669"/>
    <property type="project" value="TreeGrafter"/>
</dbReference>
<feature type="compositionally biased region" description="Acidic residues" evidence="2">
    <location>
        <begin position="628"/>
        <end position="639"/>
    </location>
</feature>
<proteinExistence type="inferred from homology"/>
<evidence type="ECO:0000313" key="5">
    <source>
        <dbReference type="EMBL" id="KFG32722.1"/>
    </source>
</evidence>
<sequence>MTPHSHRPSSGLKQRNKPSKKSSGGPVSATAYREAQRRKEAAPGITAALRPINKQQRALVTKQKRSRQLQNLQQLKTSLRGAAACGHAALPPRVVVIVSFDEHTDSRVVFAALARQLRQDLGLCDAHPSARYNPLEAQSNVTAELAASAGRVSGVSKHAKHETDSASSSMPSSTFLFPLPNYARCASLPLRSQQRILLLPAPPPRNTLPLLDLCKCADLLLCVFSGECTYTKPAFDEDGYRFLTALKMQGVPPVVGVGSPVALQAHLGTCLSGNGAALPCDFPSSSLTGVSKMEMAAEAMNDVDVSSMSMDNESIQTPAALGGKAGRKQAAETLRFQQRYFSSEFGSDKKFCAVSLPADWQKVVRMIGGASVPLDVARSSQAAEAAGTHGDLQWRRGRGYLLALDWEILTGAQRQLAGAASPPGSELPKSERREDVSGAGEDDEAEETYLHAYGFVRGVGMTCRLPIHITGVGDFIAERIDILHDDDWKRREKRTGAVDTTKHVGPNFCQEDCEMEAQQANGGETGVQDLSLPKLDVESLTAAERAELLASMNPLQPFDPTTLEQTWPTESELREGQENRQRGKCRRIRVPKGISEYERIWYEEEVDEDEDEEHEAEEDADEHTVISEGEEMGADDEKDDEWHTQEETELLGDADEMHRAKEEMVKKRNFTIEQRAAEDLQFPDEVDTPLDVEARVRFQKYRGLKSFRTSYWNKDEDLPVDYARVVDFERFKAMSAYARGELRRLCSSNVFHGRFCRVTIPLHYHPASTHESSVQSSSSEEPRRCTKAQLSQILQQLRRATAGDPSSSVNTDGHIVKGDERKGFLVLSSLLPYECAVSVVHLQLTRGGPYEGSLKGKDELIFNCGFRRFVGRPIFSEDRGVSGSGSHTDKAKMLPFFHAGVSCVASLYAPTMYPPGSVVVFRKTEDSAQPFQVCAWGSVLNSTSNRLIIKRIVLTGYPFKVHRRKAVVRYMFFNPRDIRWFTPVELHTKKGLRGNIVQPLGTHGYMKCKFNQYVKQDDTVCMYLYKRVFPKWYPPTWGGNPALLPTDEIRNVSEEHDMEG</sequence>